<evidence type="ECO:0000313" key="3">
    <source>
        <dbReference type="Proteomes" id="UP001227192"/>
    </source>
</evidence>
<proteinExistence type="predicted"/>
<dbReference type="AlphaFoldDB" id="A0AAI9TRL0"/>
<evidence type="ECO:0000313" key="2">
    <source>
        <dbReference type="EMBL" id="KAJ9492113.1"/>
    </source>
</evidence>
<sequence>MQIGNEYVVSLYLDQHPSTAGKKKMSKLSQIDAYNNSPFVCDHLERGGFGTHQQLESWCDESPVSHCCLETSIIIGIRAHPVLLVSTSSYSSLRMLRSSCSGSAIFQPPKIDELEMRRILKFGIQGAHNNALHHFLLIWFCPQKELSDSENYLDRTVLDTLAKKKIGSFSLIERVILSAGAMLIFSVYFHLTICPEGRKDILKVQYNLDFGQKITAYYFC</sequence>
<organism evidence="2 3">
    <name type="scientific">Penicillium thymicola</name>
    <dbReference type="NCBI Taxonomy" id="293382"/>
    <lineage>
        <taxon>Eukaryota</taxon>
        <taxon>Fungi</taxon>
        <taxon>Dikarya</taxon>
        <taxon>Ascomycota</taxon>
        <taxon>Pezizomycotina</taxon>
        <taxon>Eurotiomycetes</taxon>
        <taxon>Eurotiomycetidae</taxon>
        <taxon>Eurotiales</taxon>
        <taxon>Aspergillaceae</taxon>
        <taxon>Penicillium</taxon>
    </lineage>
</organism>
<keyword evidence="1" id="KW-0812">Transmembrane</keyword>
<dbReference type="Proteomes" id="UP001227192">
    <property type="component" value="Unassembled WGS sequence"/>
</dbReference>
<dbReference type="EMBL" id="LACB01000018">
    <property type="protein sequence ID" value="KAJ9492113.1"/>
    <property type="molecule type" value="Genomic_DNA"/>
</dbReference>
<evidence type="ECO:0000256" key="1">
    <source>
        <dbReference type="SAM" id="Phobius"/>
    </source>
</evidence>
<keyword evidence="3" id="KW-1185">Reference proteome</keyword>
<name>A0AAI9TRL0_PENTH</name>
<keyword evidence="1" id="KW-0472">Membrane</keyword>
<gene>
    <name evidence="2" type="ORF">VN97_g1164</name>
</gene>
<reference evidence="2" key="1">
    <citation type="submission" date="2015-06" db="EMBL/GenBank/DDBJ databases">
        <authorList>
            <person name="Nguyen H."/>
        </authorList>
    </citation>
    <scope>NUCLEOTIDE SEQUENCE</scope>
    <source>
        <strain evidence="2">DAOM 180753</strain>
    </source>
</reference>
<feature type="transmembrane region" description="Helical" evidence="1">
    <location>
        <begin position="171"/>
        <end position="191"/>
    </location>
</feature>
<keyword evidence="1" id="KW-1133">Transmembrane helix</keyword>
<protein>
    <submittedName>
        <fullName evidence="2">Uncharacterized protein</fullName>
    </submittedName>
</protein>
<comment type="caution">
    <text evidence="2">The sequence shown here is derived from an EMBL/GenBank/DDBJ whole genome shotgun (WGS) entry which is preliminary data.</text>
</comment>
<accession>A0AAI9TRL0</accession>
<reference evidence="2" key="2">
    <citation type="journal article" date="2016" name="Fungal Biol.">
        <title>Ochratoxin A production by Penicillium thymicola.</title>
        <authorList>
            <person name="Nguyen H.D.T."/>
            <person name="McMullin D.R."/>
            <person name="Ponomareva E."/>
            <person name="Riley R."/>
            <person name="Pomraning K.R."/>
            <person name="Baker S.E."/>
            <person name="Seifert K.A."/>
        </authorList>
    </citation>
    <scope>NUCLEOTIDE SEQUENCE</scope>
    <source>
        <strain evidence="2">DAOM 180753</strain>
    </source>
</reference>